<dbReference type="InterPro" id="IPR045670">
    <property type="entry name" value="DUF5916"/>
</dbReference>
<keyword evidence="5" id="KW-1185">Reference proteome</keyword>
<dbReference type="SUPFAM" id="SSF49344">
    <property type="entry name" value="CBD9-like"/>
    <property type="match status" value="1"/>
</dbReference>
<name>A0ABS8EM38_9FLAO</name>
<evidence type="ECO:0000256" key="1">
    <source>
        <dbReference type="SAM" id="SignalP"/>
    </source>
</evidence>
<organism evidence="4 5">
    <name type="scientific">Winogradskyella immobilis</name>
    <dbReference type="NCBI Taxonomy" id="2816852"/>
    <lineage>
        <taxon>Bacteria</taxon>
        <taxon>Pseudomonadati</taxon>
        <taxon>Bacteroidota</taxon>
        <taxon>Flavobacteriia</taxon>
        <taxon>Flavobacteriales</taxon>
        <taxon>Flavobacteriaceae</taxon>
        <taxon>Winogradskyella</taxon>
    </lineage>
</organism>
<feature type="domain" description="DUF5916" evidence="3">
    <location>
        <begin position="229"/>
        <end position="806"/>
    </location>
</feature>
<feature type="domain" description="Carbohydrate-binding" evidence="2">
    <location>
        <begin position="37"/>
        <end position="189"/>
    </location>
</feature>
<dbReference type="Proteomes" id="UP000778797">
    <property type="component" value="Unassembled WGS sequence"/>
</dbReference>
<protein>
    <submittedName>
        <fullName evidence="4">Carbohydrate binding family 9 domain-containing protein</fullName>
    </submittedName>
</protein>
<dbReference type="Pfam" id="PF06452">
    <property type="entry name" value="CBM9_1"/>
    <property type="match status" value="1"/>
</dbReference>
<dbReference type="Pfam" id="PF19313">
    <property type="entry name" value="DUF5916"/>
    <property type="match status" value="1"/>
</dbReference>
<dbReference type="Gene3D" id="2.60.40.1190">
    <property type="match status" value="1"/>
</dbReference>
<feature type="signal peptide" evidence="1">
    <location>
        <begin position="1"/>
        <end position="20"/>
    </location>
</feature>
<dbReference type="RefSeq" id="WP_227476603.1">
    <property type="nucleotide sequence ID" value="NZ_JAFMPT010000006.1"/>
</dbReference>
<evidence type="ECO:0000259" key="2">
    <source>
        <dbReference type="Pfam" id="PF06452"/>
    </source>
</evidence>
<comment type="caution">
    <text evidence="4">The sequence shown here is derived from an EMBL/GenBank/DDBJ whole genome shotgun (WGS) entry which is preliminary data.</text>
</comment>
<dbReference type="CDD" id="cd09618">
    <property type="entry name" value="CBM9_like_2"/>
    <property type="match status" value="1"/>
</dbReference>
<evidence type="ECO:0000313" key="4">
    <source>
        <dbReference type="EMBL" id="MCC1484155.1"/>
    </source>
</evidence>
<evidence type="ECO:0000313" key="5">
    <source>
        <dbReference type="Proteomes" id="UP000778797"/>
    </source>
</evidence>
<accession>A0ABS8EM38</accession>
<proteinExistence type="predicted"/>
<feature type="chain" id="PRO_5045408148" evidence="1">
    <location>
        <begin position="21"/>
        <end position="813"/>
    </location>
</feature>
<reference evidence="5" key="2">
    <citation type="submission" date="2023-07" db="EMBL/GenBank/DDBJ databases">
        <title>Genome of Winogradskyella sp. E313.</title>
        <authorList>
            <person name="Zhou Y."/>
        </authorList>
    </citation>
    <scope>NUCLEOTIDE SEQUENCE [LARGE SCALE GENOMIC DNA]</scope>
    <source>
        <strain evidence="5">E313</strain>
    </source>
</reference>
<dbReference type="InterPro" id="IPR010502">
    <property type="entry name" value="Carb-bd_dom_fam9"/>
</dbReference>
<evidence type="ECO:0000259" key="3">
    <source>
        <dbReference type="Pfam" id="PF19313"/>
    </source>
</evidence>
<keyword evidence="1" id="KW-0732">Signal</keyword>
<gene>
    <name evidence="4" type="ORF">J1C55_06110</name>
</gene>
<reference evidence="5" key="1">
    <citation type="submission" date="2021-03" db="EMBL/GenBank/DDBJ databases">
        <title>Genome of Cognatishimia sp. F0-27.</title>
        <authorList>
            <person name="Ping X."/>
        </authorList>
    </citation>
    <scope>NUCLEOTIDE SEQUENCE [LARGE SCALE GENOMIC DNA]</scope>
    <source>
        <strain evidence="5">E313</strain>
    </source>
</reference>
<dbReference type="EMBL" id="JAFMPT010000006">
    <property type="protein sequence ID" value="MCC1484155.1"/>
    <property type="molecule type" value="Genomic_DNA"/>
</dbReference>
<sequence>MIKRFVFFILTMLAVNGIHAQAKKALHIKRADVAPIIDGVLDDSVWENAEIATDFIQFQPEIGNKNPNEQRTEVKITYDDEAIYISAYLYDNPDLILRQFTRRDDFGQSDFFMVVLNPNNDAQNDTNFAVTSSGTQADALVNPTIGEDFTWNAVWDSAVKIVDDGWIVELKIPYRALRFTAQEEPIWGLQLHRHFRRTRAQFTWNPIDVTQGNIGLYHGELYGLNNIKPPIRLNLYPFSTGIASTFDGESETDLNFGLDLKYGITDNLTLDATLVPDFSQAGFDNLALNLGPFEQTFAEQRQFFTEGVDLFSKGGLFFSRRIGNQPSGELNLTDDESVDLPNEVKVLNVVKVSGRTKKGLGIGLLNAITEETSATITDDITGEQRQEIVEPFANYNVLVVDQQFNGNSSISLINTNVLREGGFRDGNATALVSNFQNKRNTYQVNTELKLSHVNFQTSEAETGFSSSFLIGKTHGNFRYSAEHNFADTKYDINDLGLNLRNNFNNFGIDASYQTFEPKGNLNSYRITGSVDYEQLASPNTFTGIAARLDFFAQHKSLNGFGFNLRSRPGKQFNFFESRDGRPFIFENFVRLGGFYSSNYNKPFAFDFSGSIASIFEDGRDFFSYNIRFSPRFRFNDHILLIFNSEFDRRRGERGFATFEDDEPLLGNRKRRRITNTISANYSFNSNNTLAINFRHNWDTVNYDNELFTLIGETGRVTTDTGFTLDNISSDPNVNFSTWNFDLSYSWQFAPGSFLTALYRNQLLNINERSEDTFTGSLDTLFDEPIQHIFSLRVQYFIDFNGIKSIFKKNNTSS</sequence>